<keyword evidence="1" id="KW-0472">Membrane</keyword>
<comment type="caution">
    <text evidence="2">The sequence shown here is derived from an EMBL/GenBank/DDBJ whole genome shotgun (WGS) entry which is preliminary data.</text>
</comment>
<keyword evidence="1" id="KW-0812">Transmembrane</keyword>
<proteinExistence type="predicted"/>
<gene>
    <name evidence="2" type="ORF">BE17_19850</name>
</gene>
<evidence type="ECO:0000313" key="2">
    <source>
        <dbReference type="EMBL" id="KYF74514.1"/>
    </source>
</evidence>
<protein>
    <submittedName>
        <fullName evidence="2">Uncharacterized protein</fullName>
    </submittedName>
</protein>
<dbReference type="AlphaFoldDB" id="A0A150R2T1"/>
<accession>A0A150R2T1</accession>
<dbReference type="Proteomes" id="UP000075635">
    <property type="component" value="Unassembled WGS sequence"/>
</dbReference>
<organism evidence="2 3">
    <name type="scientific">Sorangium cellulosum</name>
    <name type="common">Polyangium cellulosum</name>
    <dbReference type="NCBI Taxonomy" id="56"/>
    <lineage>
        <taxon>Bacteria</taxon>
        <taxon>Pseudomonadati</taxon>
        <taxon>Myxococcota</taxon>
        <taxon>Polyangia</taxon>
        <taxon>Polyangiales</taxon>
        <taxon>Polyangiaceae</taxon>
        <taxon>Sorangium</taxon>
    </lineage>
</organism>
<evidence type="ECO:0000256" key="1">
    <source>
        <dbReference type="SAM" id="Phobius"/>
    </source>
</evidence>
<feature type="transmembrane region" description="Helical" evidence="1">
    <location>
        <begin position="40"/>
        <end position="60"/>
    </location>
</feature>
<sequence>MRSRTSRVLQVFVGAFGLAGLLLSASTMNRVWHSPGDDNPIGMLAAFGILLSVIPSWGLVRGARGLQLRSGKLWAAASALSLVPLGFLIWGSS</sequence>
<keyword evidence="1" id="KW-1133">Transmembrane helix</keyword>
<dbReference type="EMBL" id="JEMB01003267">
    <property type="protein sequence ID" value="KYF74514.1"/>
    <property type="molecule type" value="Genomic_DNA"/>
</dbReference>
<evidence type="ECO:0000313" key="3">
    <source>
        <dbReference type="Proteomes" id="UP000075635"/>
    </source>
</evidence>
<reference evidence="2 3" key="1">
    <citation type="submission" date="2014-02" db="EMBL/GenBank/DDBJ databases">
        <title>The small core and large imbalanced accessory genome model reveals a collaborative survival strategy of Sorangium cellulosum strains in nature.</title>
        <authorList>
            <person name="Han K."/>
            <person name="Peng R."/>
            <person name="Blom J."/>
            <person name="Li Y.-Z."/>
        </authorList>
    </citation>
    <scope>NUCLEOTIDE SEQUENCE [LARGE SCALE GENOMIC DNA]</scope>
    <source>
        <strain evidence="2 3">So0011-07</strain>
    </source>
</reference>
<name>A0A150R2T1_SORCE</name>
<feature type="transmembrane region" description="Helical" evidence="1">
    <location>
        <begin position="72"/>
        <end position="90"/>
    </location>
</feature>